<dbReference type="PANTHER" id="PTHR31988:SF19">
    <property type="entry name" value="9-O-ACETYL-N-ACETYLNEURAMINIC ACID DEACETYLASE-RELATED"/>
    <property type="match status" value="1"/>
</dbReference>
<name>A0A448ZDS2_9STRA</name>
<dbReference type="Proteomes" id="UP000291116">
    <property type="component" value="Unassembled WGS sequence"/>
</dbReference>
<organism evidence="4 5">
    <name type="scientific">Pseudo-nitzschia multistriata</name>
    <dbReference type="NCBI Taxonomy" id="183589"/>
    <lineage>
        <taxon>Eukaryota</taxon>
        <taxon>Sar</taxon>
        <taxon>Stramenopiles</taxon>
        <taxon>Ochrophyta</taxon>
        <taxon>Bacillariophyta</taxon>
        <taxon>Bacillariophyceae</taxon>
        <taxon>Bacillariophycidae</taxon>
        <taxon>Bacillariales</taxon>
        <taxon>Bacillariaceae</taxon>
        <taxon>Pseudo-nitzschia</taxon>
    </lineage>
</organism>
<dbReference type="InterPro" id="IPR052940">
    <property type="entry name" value="Carb_Esterase_6"/>
</dbReference>
<protein>
    <recommendedName>
        <fullName evidence="3">Sialate O-acetylesterase domain-containing protein</fullName>
    </recommendedName>
</protein>
<dbReference type="OrthoDB" id="40488at2759"/>
<dbReference type="GO" id="GO:0016787">
    <property type="term" value="F:hydrolase activity"/>
    <property type="evidence" value="ECO:0007669"/>
    <property type="project" value="UniProtKB-KW"/>
</dbReference>
<keyword evidence="5" id="KW-1185">Reference proteome</keyword>
<sequence>MDESEPPTPKKTTRVFVLLGQSNMVGMGTVQGADTEGTLQHAVQQKKLYRYLVDAATGEWKEVVDPSVRNIFTMGSGNDPRDGVRQNELLTVKHSRMIGPEIGIGCVLGRWRRSEAAARTPTPNGSSSSSNRSSHPNDEIETVLLKSCIGNRSLGWDLLPPGSPSFEHTEPSSGKKWTYAGYGQSPSRWEAGTDPVPDPSWHAGEQYDGDVRRARRVLEGLSGDGENDGAVSVAGFFFWQGDKDRYDLAYAGRYKENLARLVRALRKDFGAPGAPFVLATLGQTARDQAGTGADGLIFEAQTGLQELPEFSGNAFCVYSKPFCHGGASNGHYNHNAETYMDVGLAMGRAMVDLLADDATQSPGPTGIL</sequence>
<evidence type="ECO:0000313" key="4">
    <source>
        <dbReference type="EMBL" id="VEU40161.1"/>
    </source>
</evidence>
<dbReference type="EMBL" id="CAACVS010000261">
    <property type="protein sequence ID" value="VEU40161.1"/>
    <property type="molecule type" value="Genomic_DNA"/>
</dbReference>
<evidence type="ECO:0000256" key="2">
    <source>
        <dbReference type="SAM" id="MobiDB-lite"/>
    </source>
</evidence>
<accession>A0A448ZDS2</accession>
<gene>
    <name evidence="4" type="ORF">PSNMU_V1.4_AUG-EV-PASAV3_0070390</name>
</gene>
<feature type="compositionally biased region" description="Low complexity" evidence="2">
    <location>
        <begin position="119"/>
        <end position="134"/>
    </location>
</feature>
<feature type="region of interest" description="Disordered" evidence="2">
    <location>
        <begin position="115"/>
        <end position="137"/>
    </location>
</feature>
<proteinExistence type="predicted"/>
<dbReference type="InterPro" id="IPR005181">
    <property type="entry name" value="SASA"/>
</dbReference>
<evidence type="ECO:0000259" key="3">
    <source>
        <dbReference type="Pfam" id="PF03629"/>
    </source>
</evidence>
<keyword evidence="1" id="KW-0378">Hydrolase</keyword>
<evidence type="ECO:0000313" key="5">
    <source>
        <dbReference type="Proteomes" id="UP000291116"/>
    </source>
</evidence>
<dbReference type="PANTHER" id="PTHR31988">
    <property type="entry name" value="ESTERASE, PUTATIVE (DUF303)-RELATED"/>
    <property type="match status" value="1"/>
</dbReference>
<dbReference type="AlphaFoldDB" id="A0A448ZDS2"/>
<dbReference type="Pfam" id="PF03629">
    <property type="entry name" value="SASA"/>
    <property type="match status" value="1"/>
</dbReference>
<dbReference type="InterPro" id="IPR036514">
    <property type="entry name" value="SGNH_hydro_sf"/>
</dbReference>
<dbReference type="Gene3D" id="3.40.50.1110">
    <property type="entry name" value="SGNH hydrolase"/>
    <property type="match status" value="1"/>
</dbReference>
<reference evidence="4 5" key="1">
    <citation type="submission" date="2019-01" db="EMBL/GenBank/DDBJ databases">
        <authorList>
            <person name="Ferrante I. M."/>
        </authorList>
    </citation>
    <scope>NUCLEOTIDE SEQUENCE [LARGE SCALE GENOMIC DNA]</scope>
    <source>
        <strain evidence="4 5">B856</strain>
    </source>
</reference>
<dbReference type="SUPFAM" id="SSF52266">
    <property type="entry name" value="SGNH hydrolase"/>
    <property type="match status" value="1"/>
</dbReference>
<feature type="domain" description="Sialate O-acetylesterase" evidence="3">
    <location>
        <begin position="199"/>
        <end position="350"/>
    </location>
</feature>
<evidence type="ECO:0000256" key="1">
    <source>
        <dbReference type="ARBA" id="ARBA00022801"/>
    </source>
</evidence>